<dbReference type="EMBL" id="BGPR01000049">
    <property type="protein sequence ID" value="GBL86613.1"/>
    <property type="molecule type" value="Genomic_DNA"/>
</dbReference>
<reference evidence="2 3" key="1">
    <citation type="journal article" date="2019" name="Sci. Rep.">
        <title>Orb-weaving spider Araneus ventricosus genome elucidates the spidroin gene catalogue.</title>
        <authorList>
            <person name="Kono N."/>
            <person name="Nakamura H."/>
            <person name="Ohtoshi R."/>
            <person name="Moran D.A.P."/>
            <person name="Shinohara A."/>
            <person name="Yoshida Y."/>
            <person name="Fujiwara M."/>
            <person name="Mori M."/>
            <person name="Tomita M."/>
            <person name="Arakawa K."/>
        </authorList>
    </citation>
    <scope>NUCLEOTIDE SEQUENCE [LARGE SCALE GENOMIC DNA]</scope>
</reference>
<evidence type="ECO:0000313" key="2">
    <source>
        <dbReference type="EMBL" id="GBL86613.1"/>
    </source>
</evidence>
<dbReference type="AlphaFoldDB" id="A0A4Y2B3I0"/>
<sequence>MPQGVEQSILDIQRPGKAATSPWQERGKSRTSPKVYYASSCLKSLPPNSILAVISQDSREEQVCEWEYSIPLLIELTFQQASCGRGRENSVFLLITVF</sequence>
<feature type="region of interest" description="Disordered" evidence="1">
    <location>
        <begin position="1"/>
        <end position="32"/>
    </location>
</feature>
<evidence type="ECO:0000256" key="1">
    <source>
        <dbReference type="SAM" id="MobiDB-lite"/>
    </source>
</evidence>
<gene>
    <name evidence="2" type="ORF">AVEN_194860_1</name>
</gene>
<comment type="caution">
    <text evidence="2">The sequence shown here is derived from an EMBL/GenBank/DDBJ whole genome shotgun (WGS) entry which is preliminary data.</text>
</comment>
<protein>
    <submittedName>
        <fullName evidence="2">Uncharacterized protein</fullName>
    </submittedName>
</protein>
<evidence type="ECO:0000313" key="3">
    <source>
        <dbReference type="Proteomes" id="UP000499080"/>
    </source>
</evidence>
<organism evidence="2 3">
    <name type="scientific">Araneus ventricosus</name>
    <name type="common">Orbweaver spider</name>
    <name type="synonym">Epeira ventricosa</name>
    <dbReference type="NCBI Taxonomy" id="182803"/>
    <lineage>
        <taxon>Eukaryota</taxon>
        <taxon>Metazoa</taxon>
        <taxon>Ecdysozoa</taxon>
        <taxon>Arthropoda</taxon>
        <taxon>Chelicerata</taxon>
        <taxon>Arachnida</taxon>
        <taxon>Araneae</taxon>
        <taxon>Araneomorphae</taxon>
        <taxon>Entelegynae</taxon>
        <taxon>Araneoidea</taxon>
        <taxon>Araneidae</taxon>
        <taxon>Araneus</taxon>
    </lineage>
</organism>
<name>A0A4Y2B3I0_ARAVE</name>
<dbReference type="Proteomes" id="UP000499080">
    <property type="component" value="Unassembled WGS sequence"/>
</dbReference>
<proteinExistence type="predicted"/>
<keyword evidence="3" id="KW-1185">Reference proteome</keyword>
<accession>A0A4Y2B3I0</accession>